<feature type="coiled-coil region" evidence="1">
    <location>
        <begin position="19"/>
        <end position="55"/>
    </location>
</feature>
<evidence type="ECO:0000256" key="1">
    <source>
        <dbReference type="SAM" id="Coils"/>
    </source>
</evidence>
<dbReference type="EMBL" id="CAKXAJ010019041">
    <property type="protein sequence ID" value="CAH2218104.1"/>
    <property type="molecule type" value="Genomic_DNA"/>
</dbReference>
<accession>A0A8S4QX39</accession>
<dbReference type="Proteomes" id="UP000838756">
    <property type="component" value="Unassembled WGS sequence"/>
</dbReference>
<comment type="caution">
    <text evidence="2">The sequence shown here is derived from an EMBL/GenBank/DDBJ whole genome shotgun (WGS) entry which is preliminary data.</text>
</comment>
<name>A0A8S4QX39_9NEOP</name>
<proteinExistence type="predicted"/>
<dbReference type="AlphaFoldDB" id="A0A8S4QX39"/>
<keyword evidence="3" id="KW-1185">Reference proteome</keyword>
<protein>
    <submittedName>
        <fullName evidence="2">Jg27217 protein</fullName>
    </submittedName>
</protein>
<evidence type="ECO:0000313" key="3">
    <source>
        <dbReference type="Proteomes" id="UP000838756"/>
    </source>
</evidence>
<organism evidence="2 3">
    <name type="scientific">Pararge aegeria aegeria</name>
    <dbReference type="NCBI Taxonomy" id="348720"/>
    <lineage>
        <taxon>Eukaryota</taxon>
        <taxon>Metazoa</taxon>
        <taxon>Ecdysozoa</taxon>
        <taxon>Arthropoda</taxon>
        <taxon>Hexapoda</taxon>
        <taxon>Insecta</taxon>
        <taxon>Pterygota</taxon>
        <taxon>Neoptera</taxon>
        <taxon>Endopterygota</taxon>
        <taxon>Lepidoptera</taxon>
        <taxon>Glossata</taxon>
        <taxon>Ditrysia</taxon>
        <taxon>Papilionoidea</taxon>
        <taxon>Nymphalidae</taxon>
        <taxon>Satyrinae</taxon>
        <taxon>Satyrini</taxon>
        <taxon>Parargina</taxon>
        <taxon>Pararge</taxon>
    </lineage>
</organism>
<gene>
    <name evidence="2" type="primary">jg27217</name>
    <name evidence="2" type="ORF">PAEG_LOCUS5951</name>
</gene>
<reference evidence="2" key="1">
    <citation type="submission" date="2022-03" db="EMBL/GenBank/DDBJ databases">
        <authorList>
            <person name="Lindestad O."/>
        </authorList>
    </citation>
    <scope>NUCLEOTIDE SEQUENCE</scope>
</reference>
<keyword evidence="1" id="KW-0175">Coiled coil</keyword>
<sequence length="68" mass="7924">METAQSNKRRAEYEEETSKIRLEIELESAQCHKRAAENEEEASKIRLEKAKLDLETLKFKLGLKNLGF</sequence>
<evidence type="ECO:0000313" key="2">
    <source>
        <dbReference type="EMBL" id="CAH2218104.1"/>
    </source>
</evidence>